<dbReference type="AlphaFoldDB" id="A0A5J9SC46"/>
<organism evidence="1 2">
    <name type="scientific">Eragrostis curvula</name>
    <name type="common">weeping love grass</name>
    <dbReference type="NCBI Taxonomy" id="38414"/>
    <lineage>
        <taxon>Eukaryota</taxon>
        <taxon>Viridiplantae</taxon>
        <taxon>Streptophyta</taxon>
        <taxon>Embryophyta</taxon>
        <taxon>Tracheophyta</taxon>
        <taxon>Spermatophyta</taxon>
        <taxon>Magnoliopsida</taxon>
        <taxon>Liliopsida</taxon>
        <taxon>Poales</taxon>
        <taxon>Poaceae</taxon>
        <taxon>PACMAD clade</taxon>
        <taxon>Chloridoideae</taxon>
        <taxon>Eragrostideae</taxon>
        <taxon>Eragrostidinae</taxon>
        <taxon>Eragrostis</taxon>
    </lineage>
</organism>
<sequence length="320" mass="36233">MLRSLGMGCFGGLSLLRCRRYIGLPIRSIHDLVPSCDQRRDPSDSPAPAAAVAKNPSWVLLNGHICSRDGSSVADAETSAARCSTSTGQHLSISFQRAPPPASSFLYYDLTGKEDADPGERMHISVFAADGDSVLFQLRGRMRLLCPDFYRRDYFVYRAGAADQPPSLCRLPARDFTTTNERSIVKHRLDRPLCRVLFRREICLLRRRGPDEPLMVVELDVVYDRVARRELAELCILRVGSRRWEIKPSVPLVVHGEDGNESDQLLPYRRDRIDTAITVGDRFLCWVHYSEGFFLWDTAEEPSSSPRKIRFVPLPRELAL</sequence>
<protein>
    <recommendedName>
        <fullName evidence="3">DUF1618 domain-containing protein</fullName>
    </recommendedName>
</protein>
<proteinExistence type="predicted"/>
<dbReference type="Gramene" id="TVT96820">
    <property type="protein sequence ID" value="TVT96820"/>
    <property type="gene ID" value="EJB05_57959"/>
</dbReference>
<dbReference type="OrthoDB" id="687690at2759"/>
<dbReference type="PANTHER" id="PTHR33074:SF76">
    <property type="entry name" value="OS11G0569701 PROTEIN"/>
    <property type="match status" value="1"/>
</dbReference>
<comment type="caution">
    <text evidence="1">The sequence shown here is derived from an EMBL/GenBank/DDBJ whole genome shotgun (WGS) entry which is preliminary data.</text>
</comment>
<accession>A0A5J9SC46</accession>
<reference evidence="1 2" key="1">
    <citation type="journal article" date="2019" name="Sci. Rep.">
        <title>A high-quality genome of Eragrostis curvula grass provides insights into Poaceae evolution and supports new strategies to enhance forage quality.</title>
        <authorList>
            <person name="Carballo J."/>
            <person name="Santos B.A.C.M."/>
            <person name="Zappacosta D."/>
            <person name="Garbus I."/>
            <person name="Selva J.P."/>
            <person name="Gallo C.A."/>
            <person name="Diaz A."/>
            <person name="Albertini E."/>
            <person name="Caccamo M."/>
            <person name="Echenique V."/>
        </authorList>
    </citation>
    <scope>NUCLEOTIDE SEQUENCE [LARGE SCALE GENOMIC DNA]</scope>
    <source>
        <strain evidence="2">cv. Victoria</strain>
        <tissue evidence="1">Leaf</tissue>
    </source>
</reference>
<evidence type="ECO:0000313" key="2">
    <source>
        <dbReference type="Proteomes" id="UP000324897"/>
    </source>
</evidence>
<keyword evidence="2" id="KW-1185">Reference proteome</keyword>
<dbReference type="PANTHER" id="PTHR33074">
    <property type="entry name" value="EXPRESSED PROTEIN-RELATED"/>
    <property type="match status" value="1"/>
</dbReference>
<feature type="non-terminal residue" evidence="1">
    <location>
        <position position="1"/>
    </location>
</feature>
<dbReference type="EMBL" id="RWGY01001122">
    <property type="protein sequence ID" value="TVT96820.1"/>
    <property type="molecule type" value="Genomic_DNA"/>
</dbReference>
<evidence type="ECO:0000313" key="1">
    <source>
        <dbReference type="EMBL" id="TVT96820.1"/>
    </source>
</evidence>
<evidence type="ECO:0008006" key="3">
    <source>
        <dbReference type="Google" id="ProtNLM"/>
    </source>
</evidence>
<name>A0A5J9SC46_9POAL</name>
<dbReference type="Proteomes" id="UP000324897">
    <property type="component" value="Unassembled WGS sequence"/>
</dbReference>
<gene>
    <name evidence="1" type="ORF">EJB05_57959</name>
</gene>